<sequence length="123" mass="13346">MGIIILTALVNLAVGSASAKWALLGPIFVPILMNVGISPDLAQAAYRVGDSCSNIITPLMPYFPLVVVYCQKYVKHTGIGTLVSLMLPFTVCYMVTWSIFLLIYWGLGIPLGLDASYTYTLPN</sequence>
<dbReference type="Pfam" id="PF03806">
    <property type="entry name" value="ABG_transport"/>
    <property type="match status" value="1"/>
</dbReference>
<evidence type="ECO:0000313" key="2">
    <source>
        <dbReference type="EMBL" id="MBO1321670.1"/>
    </source>
</evidence>
<dbReference type="Proteomes" id="UP000664417">
    <property type="component" value="Unassembled WGS sequence"/>
</dbReference>
<dbReference type="GO" id="GO:1902604">
    <property type="term" value="P:p-aminobenzoyl-glutamate transmembrane transport"/>
    <property type="evidence" value="ECO:0007669"/>
    <property type="project" value="InterPro"/>
</dbReference>
<gene>
    <name evidence="2" type="ORF">J3U88_24540</name>
</gene>
<dbReference type="PANTHER" id="PTHR30282:SF1">
    <property type="entry name" value="ABGT FAMILY TRANSPORTER"/>
    <property type="match status" value="1"/>
</dbReference>
<feature type="transmembrane region" description="Helical" evidence="1">
    <location>
        <begin position="55"/>
        <end position="74"/>
    </location>
</feature>
<dbReference type="AlphaFoldDB" id="A0A8J7QPD5"/>
<organism evidence="2 3">
    <name type="scientific">Acanthopleuribacter pedis</name>
    <dbReference type="NCBI Taxonomy" id="442870"/>
    <lineage>
        <taxon>Bacteria</taxon>
        <taxon>Pseudomonadati</taxon>
        <taxon>Acidobacteriota</taxon>
        <taxon>Holophagae</taxon>
        <taxon>Acanthopleuribacterales</taxon>
        <taxon>Acanthopleuribacteraceae</taxon>
        <taxon>Acanthopleuribacter</taxon>
    </lineage>
</organism>
<dbReference type="PANTHER" id="PTHR30282">
    <property type="entry name" value="P-AMINOBENZOYL GLUTAMATE TRANSPORTER"/>
    <property type="match status" value="1"/>
</dbReference>
<reference evidence="2" key="1">
    <citation type="submission" date="2021-03" db="EMBL/GenBank/DDBJ databases">
        <authorList>
            <person name="Wang G."/>
        </authorList>
    </citation>
    <scope>NUCLEOTIDE SEQUENCE</scope>
    <source>
        <strain evidence="2">KCTC 12899</strain>
    </source>
</reference>
<evidence type="ECO:0000256" key="1">
    <source>
        <dbReference type="SAM" id="Phobius"/>
    </source>
</evidence>
<keyword evidence="3" id="KW-1185">Reference proteome</keyword>
<protein>
    <submittedName>
        <fullName evidence="2">AbgT family transporter</fullName>
    </submittedName>
</protein>
<feature type="transmembrane region" description="Helical" evidence="1">
    <location>
        <begin position="86"/>
        <end position="107"/>
    </location>
</feature>
<keyword evidence="1" id="KW-0472">Membrane</keyword>
<dbReference type="EMBL" id="JAFREP010000026">
    <property type="protein sequence ID" value="MBO1321670.1"/>
    <property type="molecule type" value="Genomic_DNA"/>
</dbReference>
<name>A0A8J7QPD5_9BACT</name>
<accession>A0A8J7QPD5</accession>
<comment type="caution">
    <text evidence="2">The sequence shown here is derived from an EMBL/GenBank/DDBJ whole genome shotgun (WGS) entry which is preliminary data.</text>
</comment>
<dbReference type="GO" id="GO:0015558">
    <property type="term" value="F:secondary active p-aminobenzoyl-glutamate transmembrane transporter activity"/>
    <property type="evidence" value="ECO:0007669"/>
    <property type="project" value="InterPro"/>
</dbReference>
<dbReference type="InterPro" id="IPR004697">
    <property type="entry name" value="AbgT"/>
</dbReference>
<keyword evidence="1" id="KW-1133">Transmembrane helix</keyword>
<evidence type="ECO:0000313" key="3">
    <source>
        <dbReference type="Proteomes" id="UP000664417"/>
    </source>
</evidence>
<keyword evidence="1" id="KW-0812">Transmembrane</keyword>
<proteinExistence type="predicted"/>